<dbReference type="PANTHER" id="PTHR38591">
    <property type="entry name" value="HYDROLASE"/>
    <property type="match status" value="1"/>
</dbReference>
<evidence type="ECO:0000259" key="2">
    <source>
        <dbReference type="Pfam" id="PF07143"/>
    </source>
</evidence>
<evidence type="ECO:0000256" key="1">
    <source>
        <dbReference type="SAM" id="SignalP"/>
    </source>
</evidence>
<dbReference type="Proteomes" id="UP000318590">
    <property type="component" value="Unassembled WGS sequence"/>
</dbReference>
<dbReference type="AlphaFoldDB" id="A0A547QAE1"/>
<dbReference type="InterPro" id="IPR023374">
    <property type="entry name" value="AttH-like_dom_sf"/>
</dbReference>
<proteinExistence type="predicted"/>
<dbReference type="RefSeq" id="WP_142833119.1">
    <property type="nucleotide sequence ID" value="NZ_VFSV01000002.1"/>
</dbReference>
<dbReference type="OrthoDB" id="9770826at2"/>
<dbReference type="PANTHER" id="PTHR38591:SF1">
    <property type="entry name" value="BLL1000 PROTEIN"/>
    <property type="match status" value="1"/>
</dbReference>
<dbReference type="Pfam" id="PF07143">
    <property type="entry name" value="CrtC"/>
    <property type="match status" value="1"/>
</dbReference>
<keyword evidence="4" id="KW-1185">Reference proteome</keyword>
<dbReference type="SUPFAM" id="SSF159245">
    <property type="entry name" value="AttH-like"/>
    <property type="match status" value="1"/>
</dbReference>
<dbReference type="Pfam" id="PF17186">
    <property type="entry name" value="Lipocalin_9"/>
    <property type="match status" value="1"/>
</dbReference>
<protein>
    <submittedName>
        <fullName evidence="3">Iron ABC transporter permease</fullName>
    </submittedName>
</protein>
<gene>
    <name evidence="3" type="ORF">FEV53_01865</name>
</gene>
<dbReference type="Gene3D" id="2.40.370.10">
    <property type="entry name" value="AttH-like domain"/>
    <property type="match status" value="2"/>
</dbReference>
<feature type="signal peptide" evidence="1">
    <location>
        <begin position="1"/>
        <end position="25"/>
    </location>
</feature>
<keyword evidence="1" id="KW-0732">Signal</keyword>
<feature type="domain" description="AttH" evidence="2">
    <location>
        <begin position="61"/>
        <end position="226"/>
    </location>
</feature>
<comment type="caution">
    <text evidence="3">The sequence shown here is derived from an EMBL/GenBank/DDBJ whole genome shotgun (WGS) entry which is preliminary data.</text>
</comment>
<dbReference type="EMBL" id="VFSV01000002">
    <property type="protein sequence ID" value="TRD23329.1"/>
    <property type="molecule type" value="Genomic_DNA"/>
</dbReference>
<feature type="chain" id="PRO_5021792818" evidence="1">
    <location>
        <begin position="26"/>
        <end position="352"/>
    </location>
</feature>
<sequence>MRGKSPFRLARRGFLASLLPAMAQAQGFAGLGHSNASYAEPDPEARFRFPEDHGPHPAFRIEWWYVTANLTGPDGAPYGVQWTLFRSALDPNPAAFAASQAWLAHAALTTPTAHFASERRGRGGTGQAGVTADPFAAWLDDWSLAGPSFDDLRMRAASDVFAYDLRLRTGARPVPQGIEGYSVKSFEGTASHYYSQPFYEVEGALTLPDGPVSVTGKAWLDREWSSSPLSKDQEGWDWFSLHLGDGAKLMGFQLRDRTRDAFTAATWIGPDGTTTPLPPGAFTAEPLEIHRSNGREIPVRWRVTLPQKGVDVTVTALNPNCWMPLSFPYWEGPVTVAGTHDGVGYLEMTGYE</sequence>
<accession>A0A547QAE1</accession>
<name>A0A547QAE1_9RHOB</name>
<evidence type="ECO:0000313" key="4">
    <source>
        <dbReference type="Proteomes" id="UP000318590"/>
    </source>
</evidence>
<organism evidence="3 4">
    <name type="scientific">Palleronia caenipelagi</name>
    <dbReference type="NCBI Taxonomy" id="2489174"/>
    <lineage>
        <taxon>Bacteria</taxon>
        <taxon>Pseudomonadati</taxon>
        <taxon>Pseudomonadota</taxon>
        <taxon>Alphaproteobacteria</taxon>
        <taxon>Rhodobacterales</taxon>
        <taxon>Roseobacteraceae</taxon>
        <taxon>Palleronia</taxon>
    </lineage>
</organism>
<evidence type="ECO:0000313" key="3">
    <source>
        <dbReference type="EMBL" id="TRD23329.1"/>
    </source>
</evidence>
<reference evidence="3 4" key="1">
    <citation type="submission" date="2019-06" db="EMBL/GenBank/DDBJ databases">
        <title>Paenimaribius caenipelagi gen. nov., sp. nov., isolated from a tidal flat.</title>
        <authorList>
            <person name="Yoon J.-H."/>
        </authorList>
    </citation>
    <scope>NUCLEOTIDE SEQUENCE [LARGE SCALE GENOMIC DNA]</scope>
    <source>
        <strain evidence="3 4">JBTF-M29</strain>
    </source>
</reference>
<dbReference type="InterPro" id="IPR010791">
    <property type="entry name" value="AttH_dom"/>
</dbReference>